<dbReference type="PROSITE" id="PS00522">
    <property type="entry name" value="DNA_POLYMERASE_X"/>
    <property type="match status" value="1"/>
</dbReference>
<keyword evidence="10" id="KW-1185">Reference proteome</keyword>
<evidence type="ECO:0000256" key="5">
    <source>
        <dbReference type="ARBA" id="ARBA00022723"/>
    </source>
</evidence>
<dbReference type="Gene3D" id="1.10.150.110">
    <property type="entry name" value="DNA polymerase beta, N-terminal domain-like"/>
    <property type="match status" value="1"/>
</dbReference>
<evidence type="ECO:0000313" key="10">
    <source>
        <dbReference type="Proteomes" id="UP000235023"/>
    </source>
</evidence>
<evidence type="ECO:0000313" key="9">
    <source>
        <dbReference type="EMBL" id="PLN84881.1"/>
    </source>
</evidence>
<dbReference type="SUPFAM" id="SSF81585">
    <property type="entry name" value="PsbU/PolX domain-like"/>
    <property type="match status" value="1"/>
</dbReference>
<dbReference type="OrthoDB" id="205514at2759"/>
<dbReference type="PROSITE" id="PS50172">
    <property type="entry name" value="BRCT"/>
    <property type="match status" value="1"/>
</dbReference>
<dbReference type="Gene3D" id="1.10.150.20">
    <property type="entry name" value="5' to 3' exonuclease, C-terminal subdomain"/>
    <property type="match status" value="1"/>
</dbReference>
<evidence type="ECO:0000256" key="1">
    <source>
        <dbReference type="ARBA" id="ARBA00004123"/>
    </source>
</evidence>
<feature type="region of interest" description="Disordered" evidence="7">
    <location>
        <begin position="547"/>
        <end position="577"/>
    </location>
</feature>
<dbReference type="InterPro" id="IPR019843">
    <property type="entry name" value="DNA_pol-X_BS"/>
</dbReference>
<dbReference type="GO" id="GO:0003677">
    <property type="term" value="F:DNA binding"/>
    <property type="evidence" value="ECO:0007669"/>
    <property type="project" value="InterPro"/>
</dbReference>
<dbReference type="Pfam" id="PF14792">
    <property type="entry name" value="DNA_pol_B_palm"/>
    <property type="match status" value="1"/>
</dbReference>
<dbReference type="Pfam" id="PF14791">
    <property type="entry name" value="DNA_pol_B_thumb"/>
    <property type="match status" value="1"/>
</dbReference>
<keyword evidence="5" id="KW-0479">Metal-binding</keyword>
<evidence type="ECO:0000256" key="7">
    <source>
        <dbReference type="SAM" id="MobiDB-lite"/>
    </source>
</evidence>
<dbReference type="InterPro" id="IPR001357">
    <property type="entry name" value="BRCT_dom"/>
</dbReference>
<dbReference type="InterPro" id="IPR002054">
    <property type="entry name" value="DNA-dir_DNA_pol_X"/>
</dbReference>
<evidence type="ECO:0000256" key="4">
    <source>
        <dbReference type="ARBA" id="ARBA00022695"/>
    </source>
</evidence>
<dbReference type="AlphaFoldDB" id="A0A2J5I4P1"/>
<reference evidence="10" key="1">
    <citation type="submission" date="2017-12" db="EMBL/GenBank/DDBJ databases">
        <authorList>
            <consortium name="DOE Joint Genome Institute"/>
            <person name="Mondo S.J."/>
            <person name="Kjaerbolling I."/>
            <person name="Vesth T.C."/>
            <person name="Frisvad J.C."/>
            <person name="Nybo J.L."/>
            <person name="Theobald S."/>
            <person name="Kuo A."/>
            <person name="Bowyer P."/>
            <person name="Matsuda Y."/>
            <person name="Lyhne E.K."/>
            <person name="Kogle M.E."/>
            <person name="Clum A."/>
            <person name="Lipzen A."/>
            <person name="Salamov A."/>
            <person name="Ngan C.Y."/>
            <person name="Daum C."/>
            <person name="Chiniquy J."/>
            <person name="Barry K."/>
            <person name="LaButti K."/>
            <person name="Haridas S."/>
            <person name="Simmons B.A."/>
            <person name="Magnuson J.K."/>
            <person name="Mortensen U.H."/>
            <person name="Larsen T.O."/>
            <person name="Grigoriev I.V."/>
            <person name="Baker S.E."/>
            <person name="Andersen M.R."/>
            <person name="Nordberg H.P."/>
            <person name="Cantor M.N."/>
            <person name="Hua S.X."/>
        </authorList>
    </citation>
    <scope>NUCLEOTIDE SEQUENCE [LARGE SCALE GENOMIC DNA]</scope>
    <source>
        <strain evidence="10">IBT 19404</strain>
    </source>
</reference>
<feature type="region of interest" description="Disordered" evidence="7">
    <location>
        <begin position="82"/>
        <end position="149"/>
    </location>
</feature>
<dbReference type="FunFam" id="3.30.210.10:FF:000005">
    <property type="entry name" value="DNA polymerase IV"/>
    <property type="match status" value="1"/>
</dbReference>
<dbReference type="InterPro" id="IPR018944">
    <property type="entry name" value="DNA_pol_lambd_fingers_domain"/>
</dbReference>
<dbReference type="SUPFAM" id="SSF81301">
    <property type="entry name" value="Nucleotidyltransferase"/>
    <property type="match status" value="1"/>
</dbReference>
<dbReference type="FunFam" id="1.10.150.20:FF:000010">
    <property type="entry name" value="DNA polymerase lambda"/>
    <property type="match status" value="1"/>
</dbReference>
<comment type="subcellular location">
    <subcellularLocation>
        <location evidence="1">Nucleus</location>
    </subcellularLocation>
</comment>
<dbReference type="Pfam" id="PF14716">
    <property type="entry name" value="HHH_8"/>
    <property type="match status" value="1"/>
</dbReference>
<keyword evidence="6" id="KW-0539">Nucleus</keyword>
<dbReference type="PANTHER" id="PTHR11276:SF29">
    <property type="entry name" value="DNA POLYMERASE TYPE-X FAMILY PROTEIN POL4"/>
    <property type="match status" value="1"/>
</dbReference>
<organism evidence="9 10">
    <name type="scientific">Aspergillus taichungensis</name>
    <dbReference type="NCBI Taxonomy" id="482145"/>
    <lineage>
        <taxon>Eukaryota</taxon>
        <taxon>Fungi</taxon>
        <taxon>Dikarya</taxon>
        <taxon>Ascomycota</taxon>
        <taxon>Pezizomycotina</taxon>
        <taxon>Eurotiomycetes</taxon>
        <taxon>Eurotiomycetidae</taxon>
        <taxon>Eurotiales</taxon>
        <taxon>Aspergillaceae</taxon>
        <taxon>Aspergillus</taxon>
        <taxon>Aspergillus subgen. Circumdati</taxon>
    </lineage>
</organism>
<dbReference type="InterPro" id="IPR028207">
    <property type="entry name" value="DNA_pol_B_palm_palm"/>
</dbReference>
<dbReference type="InterPro" id="IPR043519">
    <property type="entry name" value="NT_sf"/>
</dbReference>
<evidence type="ECO:0000256" key="3">
    <source>
        <dbReference type="ARBA" id="ARBA00022679"/>
    </source>
</evidence>
<accession>A0A2J5I4P1</accession>
<dbReference type="GO" id="GO:0006303">
    <property type="term" value="P:double-strand break repair via nonhomologous end joining"/>
    <property type="evidence" value="ECO:0007669"/>
    <property type="project" value="TreeGrafter"/>
</dbReference>
<evidence type="ECO:0000259" key="8">
    <source>
        <dbReference type="PROSITE" id="PS50172"/>
    </source>
</evidence>
<dbReference type="InterPro" id="IPR029398">
    <property type="entry name" value="PolB_thumb"/>
</dbReference>
<feature type="region of interest" description="Disordered" evidence="7">
    <location>
        <begin position="511"/>
        <end position="530"/>
    </location>
</feature>
<name>A0A2J5I4P1_9EURO</name>
<dbReference type="InterPro" id="IPR022312">
    <property type="entry name" value="DNA_pol_X"/>
</dbReference>
<feature type="compositionally biased region" description="Polar residues" evidence="7">
    <location>
        <begin position="442"/>
        <end position="452"/>
    </location>
</feature>
<feature type="region of interest" description="Disordered" evidence="7">
    <location>
        <begin position="209"/>
        <end position="253"/>
    </location>
</feature>
<feature type="compositionally biased region" description="Acidic residues" evidence="7">
    <location>
        <begin position="111"/>
        <end position="125"/>
    </location>
</feature>
<dbReference type="GO" id="GO:0005634">
    <property type="term" value="C:nucleus"/>
    <property type="evidence" value="ECO:0007669"/>
    <property type="project" value="UniProtKB-SubCell"/>
</dbReference>
<gene>
    <name evidence="9" type="ORF">BDW42DRAFT_199034</name>
</gene>
<dbReference type="Gene3D" id="3.30.460.10">
    <property type="entry name" value="Beta Polymerase, domain 2"/>
    <property type="match status" value="1"/>
</dbReference>
<comment type="similarity">
    <text evidence="2">Belongs to the DNA polymerase type-X family.</text>
</comment>
<dbReference type="GO" id="GO:0046872">
    <property type="term" value="F:metal ion binding"/>
    <property type="evidence" value="ECO:0007669"/>
    <property type="project" value="UniProtKB-KW"/>
</dbReference>
<evidence type="ECO:0000256" key="6">
    <source>
        <dbReference type="ARBA" id="ARBA00023242"/>
    </source>
</evidence>
<keyword evidence="3" id="KW-0808">Transferase</keyword>
<dbReference type="PRINTS" id="PR00869">
    <property type="entry name" value="DNAPOLX"/>
</dbReference>
<evidence type="ECO:0000256" key="2">
    <source>
        <dbReference type="ARBA" id="ARBA00008323"/>
    </source>
</evidence>
<feature type="region of interest" description="Disordered" evidence="7">
    <location>
        <begin position="431"/>
        <end position="452"/>
    </location>
</feature>
<proteinExistence type="inferred from homology"/>
<dbReference type="SUPFAM" id="SSF47802">
    <property type="entry name" value="DNA polymerase beta, N-terminal domain-like"/>
    <property type="match status" value="1"/>
</dbReference>
<feature type="compositionally biased region" description="Basic and acidic residues" evidence="7">
    <location>
        <begin position="96"/>
        <end position="110"/>
    </location>
</feature>
<feature type="domain" description="BRCT" evidence="8">
    <location>
        <begin position="148"/>
        <end position="178"/>
    </location>
</feature>
<protein>
    <submittedName>
        <fullName evidence="9">DNA polymerase IV</fullName>
    </submittedName>
</protein>
<dbReference type="InterPro" id="IPR037160">
    <property type="entry name" value="DNA_Pol_thumb_sf"/>
</dbReference>
<dbReference type="FunFam" id="1.10.150.110:FF:000005">
    <property type="entry name" value="DNA polymerase POL4"/>
    <property type="match status" value="1"/>
</dbReference>
<sequence>MSAEPHPEDLDRADFSSCPPIFVLPTHLSLDELHEVEERLTQRGAHLTYNVAEAQVFLGNISQKKRAALELRSRGLWTEERAALAPEHPAAKRRRVGEAGRARAEDHGPDEVIDLSTETEDEADGVESHHDPGRHLKRPAPSRPSPDLGADGVLVVKLEWLDRCVQERRLLPVHSFTVYQAVKVDHPKAKPTDTATAVKGILQRAREDASKAGTIVSIPPGRRPMDTSPSSQRPPPKLYRQTTSENDEAVPLPPAPDWVKDRVMYACLRSAPLHPPNERFISQLLKIRAIRELTLDEIGVRAYSTSIAAIAAYPYSFRRGSEILALPGCEAKIAHLFAEFQQSEHGTLSAADALATDPALRVLHTFNQIWGVGPKTARDFYYKRGWRDLDDIVEHGWHSLSRVQQIGVKFFDELLTGIPRAESEEIAHTVRQHANRVRPSSADGSPGNNNTRGVECIVVGGYRRGKESSGDVDIILSHPDESTTQDLVVDVVASLEAEGWITHTLALHTMASAHDQQPRPAPHGDGLTSSSHFDHLDKALVVWQDPHFDDDETNTGNNNNDDDKEDQDRQRQKRNPNIHRRVDIIISPWRTVGCAVLGWTGDTTFERDLRRYAKKAHGWRFDSSGVRQYPSITTGQGAVVDLEAGGETWEERERLVMEGLGVGWRLPGERCSR</sequence>
<dbReference type="CDD" id="cd00141">
    <property type="entry name" value="NT_POLXc"/>
    <property type="match status" value="1"/>
</dbReference>
<dbReference type="SMART" id="SM00483">
    <property type="entry name" value="POLXc"/>
    <property type="match status" value="1"/>
</dbReference>
<dbReference type="PANTHER" id="PTHR11276">
    <property type="entry name" value="DNA POLYMERASE TYPE-X FAMILY MEMBER"/>
    <property type="match status" value="1"/>
</dbReference>
<keyword evidence="4" id="KW-0548">Nucleotidyltransferase</keyword>
<dbReference type="InterPro" id="IPR027421">
    <property type="entry name" value="DNA_pol_lamdba_lyase_dom_sf"/>
</dbReference>
<dbReference type="EMBL" id="KZ559508">
    <property type="protein sequence ID" value="PLN84881.1"/>
    <property type="molecule type" value="Genomic_DNA"/>
</dbReference>
<dbReference type="Gene3D" id="3.30.210.10">
    <property type="entry name" value="DNA polymerase, thumb domain"/>
    <property type="match status" value="1"/>
</dbReference>
<dbReference type="Pfam" id="PF10391">
    <property type="entry name" value="DNA_pol_lambd_f"/>
    <property type="match status" value="1"/>
</dbReference>
<dbReference type="Proteomes" id="UP000235023">
    <property type="component" value="Unassembled WGS sequence"/>
</dbReference>
<dbReference type="GO" id="GO:0003887">
    <property type="term" value="F:DNA-directed DNA polymerase activity"/>
    <property type="evidence" value="ECO:0007669"/>
    <property type="project" value="InterPro"/>
</dbReference>
<dbReference type="InterPro" id="IPR010996">
    <property type="entry name" value="HHH_MUS81"/>
</dbReference>